<dbReference type="AlphaFoldDB" id="A0A8S3QHZ0"/>
<proteinExistence type="predicted"/>
<name>A0A8S3QHZ0_MYTED</name>
<comment type="caution">
    <text evidence="1">The sequence shown here is derived from an EMBL/GenBank/DDBJ whole genome shotgun (WGS) entry which is preliminary data.</text>
</comment>
<sequence length="216" mass="26034">MADRKILQLLYLLYDLCKDSLTEFFIYNCLNDNPTEENLKKYVTDHKGQLYHHLTYSSCHMCSKSNSHNSCAQGNKQLFLSLFTFSEKFLMTDISNVSFKKIYIDNLDLWTVQYLLLADNLEPEQHQWIRFLYEKRQEVTNNCFNPISEEHFNRIWIDTREVILNFLRVLKCRKNEKEFVKRLSILRMASPEWCDIEVYWDMMKEEFGIEVSSYLI</sequence>
<protein>
    <submittedName>
        <fullName evidence="1">Uncharacterized protein</fullName>
    </submittedName>
</protein>
<dbReference type="Proteomes" id="UP000683360">
    <property type="component" value="Unassembled WGS sequence"/>
</dbReference>
<gene>
    <name evidence="1" type="ORF">MEDL_9817</name>
</gene>
<organism evidence="1 2">
    <name type="scientific">Mytilus edulis</name>
    <name type="common">Blue mussel</name>
    <dbReference type="NCBI Taxonomy" id="6550"/>
    <lineage>
        <taxon>Eukaryota</taxon>
        <taxon>Metazoa</taxon>
        <taxon>Spiralia</taxon>
        <taxon>Lophotrochozoa</taxon>
        <taxon>Mollusca</taxon>
        <taxon>Bivalvia</taxon>
        <taxon>Autobranchia</taxon>
        <taxon>Pteriomorphia</taxon>
        <taxon>Mytilida</taxon>
        <taxon>Mytiloidea</taxon>
        <taxon>Mytilidae</taxon>
        <taxon>Mytilinae</taxon>
        <taxon>Mytilus</taxon>
    </lineage>
</organism>
<keyword evidence="2" id="KW-1185">Reference proteome</keyword>
<dbReference type="EMBL" id="CAJPWZ010000498">
    <property type="protein sequence ID" value="CAG2194824.1"/>
    <property type="molecule type" value="Genomic_DNA"/>
</dbReference>
<evidence type="ECO:0000313" key="1">
    <source>
        <dbReference type="EMBL" id="CAG2194824.1"/>
    </source>
</evidence>
<evidence type="ECO:0000313" key="2">
    <source>
        <dbReference type="Proteomes" id="UP000683360"/>
    </source>
</evidence>
<reference evidence="1" key="1">
    <citation type="submission" date="2021-03" db="EMBL/GenBank/DDBJ databases">
        <authorList>
            <person name="Bekaert M."/>
        </authorList>
    </citation>
    <scope>NUCLEOTIDE SEQUENCE</scope>
</reference>
<accession>A0A8S3QHZ0</accession>